<protein>
    <recommendedName>
        <fullName evidence="1">PEGA domain-containing protein</fullName>
    </recommendedName>
</protein>
<gene>
    <name evidence="2" type="ORF">A2519_06910</name>
</gene>
<feature type="domain" description="PEGA" evidence="1">
    <location>
        <begin position="181"/>
        <end position="249"/>
    </location>
</feature>
<comment type="caution">
    <text evidence="2">The sequence shown here is derived from an EMBL/GenBank/DDBJ whole genome shotgun (WGS) entry which is preliminary data.</text>
</comment>
<proteinExistence type="predicted"/>
<evidence type="ECO:0000313" key="2">
    <source>
        <dbReference type="EMBL" id="OGK03118.1"/>
    </source>
</evidence>
<sequence length="475" mass="52947">MRLLLFIILALSTLLSGESKPNIAVMDLSGSGLTSSDLTTLTNRLRTELFETERFTVVERGQMETILKEQGFQQTGCTDAACAVEAGQLLNVDLIILGSIDRISRVYSINIRAVSVKDGAIAKNVKNDLVDADVEDLMLKGLRNAARKLAGLDTLEQSSTPIELRGKKVVKFKTYKSGDAGSLTITVTPADAGIFVDDSSYGTGNMVVDYVPVGPHTVCTERAGYKRFREETEIYRNQETALNLVLKPKTPFSFSIGPYFFMKKTNITRHLVYHSGSYPTEKYIELDLNYLSDILFAPSLAFGWEFGKNYFGLSGYFSPGFHENRKFLNAQKDTFNFETDGPTYGGFFEFWRMALAIPNFLYFGPGGSLGYLKRQHGLGQAGNAVSATDTAQYYPDFSYDDPLGTEYLYFGGLMVRMRIGYKHVFILVTDRFLMGVKYPISTSSYGTTYLGMTESVQPTEFAAENTLWAGLQFRF</sequence>
<reference evidence="2 3" key="1">
    <citation type="journal article" date="2016" name="Nat. Commun.">
        <title>Thousands of microbial genomes shed light on interconnected biogeochemical processes in an aquifer system.</title>
        <authorList>
            <person name="Anantharaman K."/>
            <person name="Brown C.T."/>
            <person name="Hug L.A."/>
            <person name="Sharon I."/>
            <person name="Castelle C.J."/>
            <person name="Probst A.J."/>
            <person name="Thomas B.C."/>
            <person name="Singh A."/>
            <person name="Wilkins M.J."/>
            <person name="Karaoz U."/>
            <person name="Brodie E.L."/>
            <person name="Williams K.H."/>
            <person name="Hubbard S.S."/>
            <person name="Banfield J.F."/>
        </authorList>
    </citation>
    <scope>NUCLEOTIDE SEQUENCE [LARGE SCALE GENOMIC DNA]</scope>
</reference>
<dbReference type="Pfam" id="PF03783">
    <property type="entry name" value="CsgG"/>
    <property type="match status" value="1"/>
</dbReference>
<dbReference type="InterPro" id="IPR005534">
    <property type="entry name" value="Curli_assmbl/transp-comp_CsgG"/>
</dbReference>
<dbReference type="InterPro" id="IPR013229">
    <property type="entry name" value="PEGA"/>
</dbReference>
<dbReference type="Gene3D" id="3.40.50.10610">
    <property type="entry name" value="ABC-type transport auxiliary lipoprotein component"/>
    <property type="match status" value="1"/>
</dbReference>
<dbReference type="EMBL" id="MFYX01000097">
    <property type="protein sequence ID" value="OGK03118.1"/>
    <property type="molecule type" value="Genomic_DNA"/>
</dbReference>
<dbReference type="GO" id="GO:0030288">
    <property type="term" value="C:outer membrane-bounded periplasmic space"/>
    <property type="evidence" value="ECO:0007669"/>
    <property type="project" value="InterPro"/>
</dbReference>
<evidence type="ECO:0000259" key="1">
    <source>
        <dbReference type="Pfam" id="PF08308"/>
    </source>
</evidence>
<dbReference type="Proteomes" id="UP000179243">
    <property type="component" value="Unassembled WGS sequence"/>
</dbReference>
<accession>A0A1F7F957</accession>
<dbReference type="AlphaFoldDB" id="A0A1F7F957"/>
<dbReference type="Pfam" id="PF08308">
    <property type="entry name" value="PEGA"/>
    <property type="match status" value="1"/>
</dbReference>
<organism evidence="2 3">
    <name type="scientific">Candidatus Raymondbacteria bacterium RIFOXYD12_FULL_49_13</name>
    <dbReference type="NCBI Taxonomy" id="1817890"/>
    <lineage>
        <taxon>Bacteria</taxon>
        <taxon>Raymondiibacteriota</taxon>
    </lineage>
</organism>
<evidence type="ECO:0000313" key="3">
    <source>
        <dbReference type="Proteomes" id="UP000179243"/>
    </source>
</evidence>
<name>A0A1F7F957_UNCRA</name>